<protein>
    <recommendedName>
        <fullName evidence="3">Glycoside hydrolase family 38 N-terminal domain-containing protein</fullName>
    </recommendedName>
</protein>
<dbReference type="OrthoDB" id="9772207at2"/>
<dbReference type="InterPro" id="IPR032482">
    <property type="entry name" value="DUF5054"/>
</dbReference>
<evidence type="ECO:0000313" key="2">
    <source>
        <dbReference type="Proteomes" id="UP000033448"/>
    </source>
</evidence>
<dbReference type="RefSeq" id="WP_045249298.1">
    <property type="nucleotide sequence ID" value="NZ_JYIT01000055.1"/>
</dbReference>
<gene>
    <name evidence="1" type="ORF">RL72_00558</name>
</gene>
<dbReference type="Proteomes" id="UP000033448">
    <property type="component" value="Unassembled WGS sequence"/>
</dbReference>
<dbReference type="GO" id="GO:0005975">
    <property type="term" value="P:carbohydrate metabolic process"/>
    <property type="evidence" value="ECO:0007669"/>
    <property type="project" value="InterPro"/>
</dbReference>
<accession>A0A0F0L2D7</accession>
<keyword evidence="2" id="KW-1185">Reference proteome</keyword>
<evidence type="ECO:0000313" key="1">
    <source>
        <dbReference type="EMBL" id="KJL27302.1"/>
    </source>
</evidence>
<dbReference type="Gene3D" id="3.20.110.10">
    <property type="entry name" value="Glycoside hydrolase 38, N terminal domain"/>
    <property type="match status" value="1"/>
</dbReference>
<evidence type="ECO:0008006" key="3">
    <source>
        <dbReference type="Google" id="ProtNLM"/>
    </source>
</evidence>
<name>A0A0F0L2D7_9MICO</name>
<dbReference type="InterPro" id="IPR027291">
    <property type="entry name" value="Glyco_hydro_38_N_sf"/>
</dbReference>
<dbReference type="AlphaFoldDB" id="A0A0F0L2D7"/>
<dbReference type="Pfam" id="PF16477">
    <property type="entry name" value="DUF5054"/>
    <property type="match status" value="1"/>
</dbReference>
<organism evidence="1 2">
    <name type="scientific">Microbacterium azadirachtae</name>
    <dbReference type="NCBI Taxonomy" id="582680"/>
    <lineage>
        <taxon>Bacteria</taxon>
        <taxon>Bacillati</taxon>
        <taxon>Actinomycetota</taxon>
        <taxon>Actinomycetes</taxon>
        <taxon>Micrococcales</taxon>
        <taxon>Microbacteriaceae</taxon>
        <taxon>Microbacterium</taxon>
    </lineage>
</organism>
<reference evidence="1 2" key="1">
    <citation type="submission" date="2015-02" db="EMBL/GenBank/DDBJ databases">
        <title>Draft genome sequences of ten Microbacterium spp. with emphasis on heavy metal contaminated environments.</title>
        <authorList>
            <person name="Corretto E."/>
        </authorList>
    </citation>
    <scope>NUCLEOTIDE SEQUENCE [LARGE SCALE GENOMIC DNA]</scope>
    <source>
        <strain evidence="1 2">DSM 23848</strain>
    </source>
</reference>
<dbReference type="SUPFAM" id="SSF88713">
    <property type="entry name" value="Glycoside hydrolase/deacetylase"/>
    <property type="match status" value="1"/>
</dbReference>
<sequence>MIDTIHVVFKTHLDIGFTALARDVIAGYTERYLPRAIELSEELERRGGPARFVWTTGSWLIDHVLRTGSAAQVARLDAALRQGRIRWHALPLTTHTELLDPSLAAFATSLSQDLDARYGRRTIAAKMTDVPGHTIGLVPVLDAAGIEYLHLGVNGASAVPDVPEFFVWRAPDGAEVVVNYARSYGSEGLALAVVPGGTDALHLAHTGDNDGPPTVDEVEELFAALAAAHPGARIVASNLDDFARAVLAHRDALPVLTDEIGDTWIHGAGADPLLTAGLGALQRLRTAWVRDGALGPASAEHHDFGVALLRIAEHTWGEDLKTHLPDYANYLKDEFRAARARDVVDPSSNPADTHAYDWAWAEHPSRNPLTYSGFEESWAEQRAHLDAAIAALAPARAAEARAALAELQPRGDAAAEGATPVDGTERTLAVGEEVLLGRFAVRFGADGSITGLRDAHGSVWADDDHALGAFRHQTFDERDEQRWLRQYCRDLDQHGFWAIPDQASPGLAIADSLPARVTAPAVRTLRVVTNADGTGVATADLSLPARLVAATGAPARIRIEYRFPASEGPIRILLDVCGREASRLPEASWFGFRPAPGSPAADDTWTLHKLGAPVDPQRVVRRGNRTLHAATAVVRSGSRPLRLRAIDAPLVAVGAPALLRFDDAIPDPADGFSVNLHNNVWGTNFRMWFDDDLRYRFELDLGGAPDPDEENR</sequence>
<dbReference type="InterPro" id="IPR011330">
    <property type="entry name" value="Glyco_hydro/deAcase_b/a-brl"/>
</dbReference>
<dbReference type="PATRIC" id="fig|582680.7.peg.576"/>
<proteinExistence type="predicted"/>
<dbReference type="EMBL" id="JYIT01000055">
    <property type="protein sequence ID" value="KJL27302.1"/>
    <property type="molecule type" value="Genomic_DNA"/>
</dbReference>
<dbReference type="CDD" id="cd10791">
    <property type="entry name" value="GH38N_AMII_like_1"/>
    <property type="match status" value="1"/>
</dbReference>
<comment type="caution">
    <text evidence="1">The sequence shown here is derived from an EMBL/GenBank/DDBJ whole genome shotgun (WGS) entry which is preliminary data.</text>
</comment>